<protein>
    <submittedName>
        <fullName evidence="2">Uncharacterized protein</fullName>
    </submittedName>
</protein>
<reference evidence="2 3" key="1">
    <citation type="journal article" date="2015" name="Genome Biol.">
        <title>Comparative genomics of Steinernema reveals deeply conserved gene regulatory networks.</title>
        <authorList>
            <person name="Dillman A.R."/>
            <person name="Macchietto M."/>
            <person name="Porter C.F."/>
            <person name="Rogers A."/>
            <person name="Williams B."/>
            <person name="Antoshechkin I."/>
            <person name="Lee M.M."/>
            <person name="Goodwin Z."/>
            <person name="Lu X."/>
            <person name="Lewis E.E."/>
            <person name="Goodrich-Blair H."/>
            <person name="Stock S.P."/>
            <person name="Adams B.J."/>
            <person name="Sternberg P.W."/>
            <person name="Mortazavi A."/>
        </authorList>
    </citation>
    <scope>NUCLEOTIDE SEQUENCE [LARGE SCALE GENOMIC DNA]</scope>
    <source>
        <strain evidence="2 3">ALL</strain>
    </source>
</reference>
<name>A0A4U5PHZ8_STECR</name>
<reference evidence="2 3" key="2">
    <citation type="journal article" date="2019" name="G3 (Bethesda)">
        <title>Hybrid Assembly of the Genome of the Entomopathogenic Nematode Steinernema carpocapsae Identifies the X-Chromosome.</title>
        <authorList>
            <person name="Serra L."/>
            <person name="Macchietto M."/>
            <person name="Macias-Munoz A."/>
            <person name="McGill C.J."/>
            <person name="Rodriguez I.M."/>
            <person name="Rodriguez B."/>
            <person name="Murad R."/>
            <person name="Mortazavi A."/>
        </authorList>
    </citation>
    <scope>NUCLEOTIDE SEQUENCE [LARGE SCALE GENOMIC DNA]</scope>
    <source>
        <strain evidence="2 3">ALL</strain>
    </source>
</reference>
<sequence length="79" mass="9012">MCISFSFSRSTSSTSLSSSHSHIHRISSARHFTFHHPDHKNTKIRYNSECTRNRRYRSVWLARRGMRIAAAAASTESGS</sequence>
<keyword evidence="3" id="KW-1185">Reference proteome</keyword>
<dbReference type="EMBL" id="AZBU02000002">
    <property type="protein sequence ID" value="TKR95971.1"/>
    <property type="molecule type" value="Genomic_DNA"/>
</dbReference>
<proteinExistence type="predicted"/>
<evidence type="ECO:0000256" key="1">
    <source>
        <dbReference type="SAM" id="MobiDB-lite"/>
    </source>
</evidence>
<accession>A0A4U5PHZ8</accession>
<organism evidence="2 3">
    <name type="scientific">Steinernema carpocapsae</name>
    <name type="common">Entomopathogenic nematode</name>
    <dbReference type="NCBI Taxonomy" id="34508"/>
    <lineage>
        <taxon>Eukaryota</taxon>
        <taxon>Metazoa</taxon>
        <taxon>Ecdysozoa</taxon>
        <taxon>Nematoda</taxon>
        <taxon>Chromadorea</taxon>
        <taxon>Rhabditida</taxon>
        <taxon>Tylenchina</taxon>
        <taxon>Panagrolaimomorpha</taxon>
        <taxon>Strongyloidoidea</taxon>
        <taxon>Steinernematidae</taxon>
        <taxon>Steinernema</taxon>
    </lineage>
</organism>
<evidence type="ECO:0000313" key="2">
    <source>
        <dbReference type="EMBL" id="TKR95971.1"/>
    </source>
</evidence>
<comment type="caution">
    <text evidence="2">The sequence shown here is derived from an EMBL/GenBank/DDBJ whole genome shotgun (WGS) entry which is preliminary data.</text>
</comment>
<gene>
    <name evidence="2" type="ORF">L596_010059</name>
</gene>
<dbReference type="Proteomes" id="UP000298663">
    <property type="component" value="Unassembled WGS sequence"/>
</dbReference>
<dbReference type="AlphaFoldDB" id="A0A4U5PHZ8"/>
<feature type="region of interest" description="Disordered" evidence="1">
    <location>
        <begin position="1"/>
        <end position="20"/>
    </location>
</feature>
<evidence type="ECO:0000313" key="3">
    <source>
        <dbReference type="Proteomes" id="UP000298663"/>
    </source>
</evidence>